<sequence>MHEFMKLNRNKLVFPIPSQLSHFTPYLTESRTRTTQFLSLLCFNSHTPICMQERFGDNKTAKSFNTNPLAESMIS</sequence>
<accession>A0AAD8JTM0</accession>
<comment type="caution">
    <text evidence="1">The sequence shown here is derived from an EMBL/GenBank/DDBJ whole genome shotgun (WGS) entry which is preliminary data.</text>
</comment>
<protein>
    <submittedName>
        <fullName evidence="1">Uncharacterized protein</fullName>
    </submittedName>
</protein>
<dbReference type="Proteomes" id="UP001229421">
    <property type="component" value="Unassembled WGS sequence"/>
</dbReference>
<dbReference type="AlphaFoldDB" id="A0AAD8JTM0"/>
<evidence type="ECO:0000313" key="1">
    <source>
        <dbReference type="EMBL" id="KAK1409498.1"/>
    </source>
</evidence>
<name>A0AAD8JTM0_TARER</name>
<organism evidence="1 2">
    <name type="scientific">Tagetes erecta</name>
    <name type="common">African marigold</name>
    <dbReference type="NCBI Taxonomy" id="13708"/>
    <lineage>
        <taxon>Eukaryota</taxon>
        <taxon>Viridiplantae</taxon>
        <taxon>Streptophyta</taxon>
        <taxon>Embryophyta</taxon>
        <taxon>Tracheophyta</taxon>
        <taxon>Spermatophyta</taxon>
        <taxon>Magnoliopsida</taxon>
        <taxon>eudicotyledons</taxon>
        <taxon>Gunneridae</taxon>
        <taxon>Pentapetalae</taxon>
        <taxon>asterids</taxon>
        <taxon>campanulids</taxon>
        <taxon>Asterales</taxon>
        <taxon>Asteraceae</taxon>
        <taxon>Asteroideae</taxon>
        <taxon>Heliantheae alliance</taxon>
        <taxon>Tageteae</taxon>
        <taxon>Tagetes</taxon>
    </lineage>
</organism>
<evidence type="ECO:0000313" key="2">
    <source>
        <dbReference type="Proteomes" id="UP001229421"/>
    </source>
</evidence>
<proteinExistence type="predicted"/>
<dbReference type="EMBL" id="JAUHHV010000010">
    <property type="protein sequence ID" value="KAK1409498.1"/>
    <property type="molecule type" value="Genomic_DNA"/>
</dbReference>
<gene>
    <name evidence="1" type="ORF">QVD17_36024</name>
</gene>
<reference evidence="1" key="1">
    <citation type="journal article" date="2023" name="bioRxiv">
        <title>Improved chromosome-level genome assembly for marigold (Tagetes erecta).</title>
        <authorList>
            <person name="Jiang F."/>
            <person name="Yuan L."/>
            <person name="Wang S."/>
            <person name="Wang H."/>
            <person name="Xu D."/>
            <person name="Wang A."/>
            <person name="Fan W."/>
        </authorList>
    </citation>
    <scope>NUCLEOTIDE SEQUENCE</scope>
    <source>
        <strain evidence="1">WSJ</strain>
        <tissue evidence="1">Leaf</tissue>
    </source>
</reference>
<keyword evidence="2" id="KW-1185">Reference proteome</keyword>